<dbReference type="EMBL" id="SNXO01000024">
    <property type="protein sequence ID" value="TDP52984.1"/>
    <property type="molecule type" value="Genomic_DNA"/>
</dbReference>
<evidence type="ECO:0000313" key="2">
    <source>
        <dbReference type="EMBL" id="TDP52984.1"/>
    </source>
</evidence>
<feature type="region of interest" description="Disordered" evidence="1">
    <location>
        <begin position="1"/>
        <end position="20"/>
    </location>
</feature>
<dbReference type="Proteomes" id="UP000295500">
    <property type="component" value="Unassembled WGS sequence"/>
</dbReference>
<accession>A0A4R6PZ27</accession>
<sequence>MGDIVEINNSKVTSSEENEDKSNLIQITEDLLLDTTTNIKNLNTISIPIAELATLGSGVSSLLPSLRTVTTTTSIDMQGLFTVKNLATGDILKMAKNKTYWGAIKAADGTSKMAKLSQAGPLTATTEAVTAINPAMIMMAVALYSIEQQLNNIQETQKKIFQLIEFEKESTVEADVEQLISIITKYKHNWDNDKFISSNHKMVSDIQRTARAHMISYQKEISATLDGKKFLLVQAHVKTKLSELLKKFKYYRLSLFTFSLSSLLEIMLSGNFKEEYIFGIKQEIEKFAETYRMIFEKCSVYLENISSSSIESNILKHVGTASNFIGKTIGSIPVVKKGTADEFFQDMGDNIKKNALGNEQNVIRLFAEISNPETGVFTKRMADMIQIYNHTSDIYFDNERIYLVKGA</sequence>
<comment type="caution">
    <text evidence="2">The sequence shown here is derived from an EMBL/GenBank/DDBJ whole genome shotgun (WGS) entry which is preliminary data.</text>
</comment>
<keyword evidence="3" id="KW-1185">Reference proteome</keyword>
<gene>
    <name evidence="2" type="ORF">EV211_1242</name>
</gene>
<dbReference type="AlphaFoldDB" id="A0A4R6PZ27"/>
<evidence type="ECO:0000313" key="3">
    <source>
        <dbReference type="Proteomes" id="UP000295500"/>
    </source>
</evidence>
<organism evidence="2 3">
    <name type="scientific">Aminicella lysinilytica</name>
    <dbReference type="NCBI Taxonomy" id="433323"/>
    <lineage>
        <taxon>Bacteria</taxon>
        <taxon>Bacillati</taxon>
        <taxon>Bacillota</taxon>
        <taxon>Clostridia</taxon>
        <taxon>Peptostreptococcales</taxon>
        <taxon>Anaerovoracaceae</taxon>
        <taxon>Aminicella</taxon>
    </lineage>
</organism>
<dbReference type="RefSeq" id="WP_133528730.1">
    <property type="nucleotide sequence ID" value="NZ_SNXO01000024.1"/>
</dbReference>
<protein>
    <submittedName>
        <fullName evidence="2">Uncharacterized protein</fullName>
    </submittedName>
</protein>
<name>A0A4R6PZ27_9FIRM</name>
<dbReference type="OrthoDB" id="1776516at2"/>
<proteinExistence type="predicted"/>
<evidence type="ECO:0000256" key="1">
    <source>
        <dbReference type="SAM" id="MobiDB-lite"/>
    </source>
</evidence>
<reference evidence="2 3" key="1">
    <citation type="submission" date="2019-03" db="EMBL/GenBank/DDBJ databases">
        <title>Genomic Encyclopedia of Type Strains, Phase IV (KMG-IV): sequencing the most valuable type-strain genomes for metagenomic binning, comparative biology and taxonomic classification.</title>
        <authorList>
            <person name="Goeker M."/>
        </authorList>
    </citation>
    <scope>NUCLEOTIDE SEQUENCE [LARGE SCALE GENOMIC DNA]</scope>
    <source>
        <strain evidence="2 3">DSM 28287</strain>
    </source>
</reference>